<dbReference type="AlphaFoldDB" id="A0A8H7TAR4"/>
<dbReference type="OrthoDB" id="415825at2759"/>
<gene>
    <name evidence="1" type="ORF">IFR04_010774</name>
</gene>
<comment type="caution">
    <text evidence="1">The sequence shown here is derived from an EMBL/GenBank/DDBJ whole genome shotgun (WGS) entry which is preliminary data.</text>
</comment>
<evidence type="ECO:0000313" key="2">
    <source>
        <dbReference type="Proteomes" id="UP000664132"/>
    </source>
</evidence>
<reference evidence="1" key="1">
    <citation type="submission" date="2021-02" db="EMBL/GenBank/DDBJ databases">
        <title>Genome sequence Cadophora malorum strain M34.</title>
        <authorList>
            <person name="Stefanovic E."/>
            <person name="Vu D."/>
            <person name="Scully C."/>
            <person name="Dijksterhuis J."/>
            <person name="Roader J."/>
            <person name="Houbraken J."/>
        </authorList>
    </citation>
    <scope>NUCLEOTIDE SEQUENCE</scope>
    <source>
        <strain evidence="1">M34</strain>
    </source>
</reference>
<protein>
    <submittedName>
        <fullName evidence="1">Uncharacterized protein</fullName>
    </submittedName>
</protein>
<accession>A0A8H7TAR4</accession>
<dbReference type="Proteomes" id="UP000664132">
    <property type="component" value="Unassembled WGS sequence"/>
</dbReference>
<evidence type="ECO:0000313" key="1">
    <source>
        <dbReference type="EMBL" id="KAG4416071.1"/>
    </source>
</evidence>
<name>A0A8H7TAR4_9HELO</name>
<proteinExistence type="predicted"/>
<keyword evidence="2" id="KW-1185">Reference proteome</keyword>
<sequence>MHYQNSQVCVPRVSKYKESIIELTVIETNVDNSDSDESEIVSPFYEIENTLNQVPQHDLPDDQNLQSSSQTVPFRLRDFAELVPPSERILEGGTSSQDVAAIWPPHYSEESEYDETEGRSICCGGVAMEPLEVLPLEATGRNTQLFKFFTKRLSPFISSIDGSEPPASFTRQWMPFVIQYPIAIHVAILSAAYLEAASRFFGC</sequence>
<organism evidence="1 2">
    <name type="scientific">Cadophora malorum</name>
    <dbReference type="NCBI Taxonomy" id="108018"/>
    <lineage>
        <taxon>Eukaryota</taxon>
        <taxon>Fungi</taxon>
        <taxon>Dikarya</taxon>
        <taxon>Ascomycota</taxon>
        <taxon>Pezizomycotina</taxon>
        <taxon>Leotiomycetes</taxon>
        <taxon>Helotiales</taxon>
        <taxon>Ploettnerulaceae</taxon>
        <taxon>Cadophora</taxon>
    </lineage>
</organism>
<dbReference type="EMBL" id="JAFJYH010000198">
    <property type="protein sequence ID" value="KAG4416071.1"/>
    <property type="molecule type" value="Genomic_DNA"/>
</dbReference>